<proteinExistence type="predicted"/>
<reference evidence="1" key="1">
    <citation type="journal article" date="2021" name="Proc. Natl. Acad. Sci. U.S.A.">
        <title>A Catalog of Tens of Thousands of Viruses from Human Metagenomes Reveals Hidden Associations with Chronic Diseases.</title>
        <authorList>
            <person name="Tisza M.J."/>
            <person name="Buck C.B."/>
        </authorList>
    </citation>
    <scope>NUCLEOTIDE SEQUENCE</scope>
    <source>
        <strain evidence="1">Ctl0E3</strain>
    </source>
</reference>
<protein>
    <submittedName>
        <fullName evidence="1">Uncharacterized protein</fullName>
    </submittedName>
</protein>
<evidence type="ECO:0000313" key="1">
    <source>
        <dbReference type="EMBL" id="DAD71696.1"/>
    </source>
</evidence>
<organism evidence="1">
    <name type="scientific">Siphoviridae sp. ctl0E3</name>
    <dbReference type="NCBI Taxonomy" id="2827586"/>
    <lineage>
        <taxon>Viruses</taxon>
        <taxon>Duplodnaviria</taxon>
        <taxon>Heunggongvirae</taxon>
        <taxon>Uroviricota</taxon>
        <taxon>Caudoviricetes</taxon>
    </lineage>
</organism>
<accession>A0A8S5LP84</accession>
<dbReference type="EMBL" id="BK015885">
    <property type="protein sequence ID" value="DAD71696.1"/>
    <property type="molecule type" value="Genomic_DNA"/>
</dbReference>
<name>A0A8S5LP84_9CAUD</name>
<sequence>MIKYAEIYKQNIQGEIRYVAKMYVTYRDEMIDSFSSSCLEKVVEYLISKEYVITNYFDMTEMEGK</sequence>